<reference evidence="2" key="1">
    <citation type="submission" date="2016-10" db="EMBL/GenBank/DDBJ databases">
        <authorList>
            <person name="Varghese N."/>
            <person name="Submissions S."/>
        </authorList>
    </citation>
    <scope>NUCLEOTIDE SEQUENCE [LARGE SCALE GENOMIC DNA]</scope>
    <source>
        <strain evidence="2">CGMCC 1.11014</strain>
    </source>
</reference>
<gene>
    <name evidence="1" type="ORF">SAMN05216552_102562</name>
</gene>
<evidence type="ECO:0000313" key="1">
    <source>
        <dbReference type="EMBL" id="SFV06491.1"/>
    </source>
</evidence>
<proteinExistence type="predicted"/>
<dbReference type="AlphaFoldDB" id="A0A1I7L9V8"/>
<protein>
    <submittedName>
        <fullName evidence="1">Uncharacterized protein</fullName>
    </submittedName>
</protein>
<dbReference type="EMBL" id="FPBO01000025">
    <property type="protein sequence ID" value="SFV06491.1"/>
    <property type="molecule type" value="Genomic_DNA"/>
</dbReference>
<dbReference type="Proteomes" id="UP000199391">
    <property type="component" value="Unassembled WGS sequence"/>
</dbReference>
<evidence type="ECO:0000313" key="2">
    <source>
        <dbReference type="Proteomes" id="UP000199391"/>
    </source>
</evidence>
<dbReference type="RefSeq" id="WP_177307449.1">
    <property type="nucleotide sequence ID" value="NZ_FPBO01000025.1"/>
</dbReference>
<keyword evidence="2" id="KW-1185">Reference proteome</keyword>
<organism evidence="1 2">
    <name type="scientific">Pseudoduganella namucuonensis</name>
    <dbReference type="NCBI Taxonomy" id="1035707"/>
    <lineage>
        <taxon>Bacteria</taxon>
        <taxon>Pseudomonadati</taxon>
        <taxon>Pseudomonadota</taxon>
        <taxon>Betaproteobacteria</taxon>
        <taxon>Burkholderiales</taxon>
        <taxon>Oxalobacteraceae</taxon>
        <taxon>Telluria group</taxon>
        <taxon>Pseudoduganella</taxon>
    </lineage>
</organism>
<name>A0A1I7L9V8_9BURK</name>
<sequence>MELIALLTAVVGAAAIAARICLMPSVDRTLADLEALSLLKKKPGVRRAVHFNY</sequence>
<accession>A0A1I7L9V8</accession>